<proteinExistence type="predicted"/>
<dbReference type="SUPFAM" id="SSF52949">
    <property type="entry name" value="Macro domain-like"/>
    <property type="match status" value="1"/>
</dbReference>
<protein>
    <recommendedName>
        <fullName evidence="1">Peptidase M17 leucyl aminopeptidase N-terminal domain-containing protein</fullName>
    </recommendedName>
</protein>
<sequence>MAFDVSLPARGTTVRTVLAASAPEDAALLIPVAQGEDGIEVPVTALAPRGLLEALVAVGAKGTEGEMTRLLLDGHLVLAFGLGDAADIDDEAVRRGAGAAARAPRRRRGGAGA</sequence>
<accession>A0ABY7UKP9</accession>
<keyword evidence="3" id="KW-1185">Reference proteome</keyword>
<feature type="domain" description="Peptidase M17 leucyl aminopeptidase N-terminal" evidence="1">
    <location>
        <begin position="51"/>
        <end position="103"/>
    </location>
</feature>
<gene>
    <name evidence="2" type="ORF">CJEDD_08430</name>
</gene>
<evidence type="ECO:0000313" key="2">
    <source>
        <dbReference type="EMBL" id="WCZ39279.1"/>
    </source>
</evidence>
<dbReference type="InterPro" id="IPR043472">
    <property type="entry name" value="Macro_dom-like"/>
</dbReference>
<dbReference type="EMBL" id="CP063194">
    <property type="protein sequence ID" value="WCZ39279.1"/>
    <property type="molecule type" value="Genomic_DNA"/>
</dbReference>
<evidence type="ECO:0000259" key="1">
    <source>
        <dbReference type="Pfam" id="PF02789"/>
    </source>
</evidence>
<dbReference type="Pfam" id="PF02789">
    <property type="entry name" value="Peptidase_M17_N"/>
    <property type="match status" value="1"/>
</dbReference>
<name>A0ABY7UKP9_9CORY</name>
<dbReference type="InterPro" id="IPR008283">
    <property type="entry name" value="Peptidase_M17_N"/>
</dbReference>
<organism evidence="2 3">
    <name type="scientific">Corynebacterium jeddahense</name>
    <dbReference type="NCBI Taxonomy" id="1414719"/>
    <lineage>
        <taxon>Bacteria</taxon>
        <taxon>Bacillati</taxon>
        <taxon>Actinomycetota</taxon>
        <taxon>Actinomycetes</taxon>
        <taxon>Mycobacteriales</taxon>
        <taxon>Corynebacteriaceae</taxon>
        <taxon>Corynebacterium</taxon>
    </lineage>
</organism>
<reference evidence="2 3" key="1">
    <citation type="submission" date="2020-10" db="EMBL/GenBank/DDBJ databases">
        <title>Complete genome sequence of Corynebacterium jeddahense DSM 45997, type strain of Corynebacterium jeddahense.</title>
        <authorList>
            <person name="Busche T."/>
            <person name="Kalinowski J."/>
            <person name="Ruckert C."/>
        </authorList>
    </citation>
    <scope>NUCLEOTIDE SEQUENCE [LARGE SCALE GENOMIC DNA]</scope>
    <source>
        <strain evidence="2 3">DSM 45997</strain>
    </source>
</reference>
<dbReference type="Proteomes" id="UP001218071">
    <property type="component" value="Chromosome"/>
</dbReference>
<evidence type="ECO:0000313" key="3">
    <source>
        <dbReference type="Proteomes" id="UP001218071"/>
    </source>
</evidence>
<dbReference type="RefSeq" id="WP_332307883.1">
    <property type="nucleotide sequence ID" value="NZ_CBYN010000016.1"/>
</dbReference>